<evidence type="ECO:0000256" key="2">
    <source>
        <dbReference type="ARBA" id="ARBA00010897"/>
    </source>
</evidence>
<dbReference type="GO" id="GO:0034355">
    <property type="term" value="P:NAD+ biosynthetic process via the salvage pathway"/>
    <property type="evidence" value="ECO:0007669"/>
    <property type="project" value="UniProtKB-ARBA"/>
</dbReference>
<dbReference type="UniPathway" id="UPA00253">
    <property type="reaction ID" value="UER00457"/>
</dbReference>
<dbReference type="PANTHER" id="PTHR11098:SF1">
    <property type="entry name" value="NICOTINATE PHOSPHORIBOSYLTRANSFERASE"/>
    <property type="match status" value="1"/>
</dbReference>
<dbReference type="AlphaFoldDB" id="A0A2I1NAB6"/>
<dbReference type="NCBIfam" id="NF009131">
    <property type="entry name" value="PRK12484.1"/>
    <property type="match status" value="1"/>
</dbReference>
<keyword evidence="6 9" id="KW-0662">Pyridine nucleotide biosynthesis</keyword>
<evidence type="ECO:0000256" key="4">
    <source>
        <dbReference type="ARBA" id="ARBA00022553"/>
    </source>
</evidence>
<dbReference type="Pfam" id="PF17767">
    <property type="entry name" value="NAPRTase_N"/>
    <property type="match status" value="1"/>
</dbReference>
<dbReference type="NCBIfam" id="NF006695">
    <property type="entry name" value="PRK09243.1-2"/>
    <property type="match status" value="1"/>
</dbReference>
<dbReference type="CDD" id="cd01570">
    <property type="entry name" value="NAPRTase_A"/>
    <property type="match status" value="1"/>
</dbReference>
<evidence type="ECO:0000256" key="1">
    <source>
        <dbReference type="ARBA" id="ARBA00004952"/>
    </source>
</evidence>
<evidence type="ECO:0000256" key="3">
    <source>
        <dbReference type="ARBA" id="ARBA00013236"/>
    </source>
</evidence>
<protein>
    <recommendedName>
        <fullName evidence="3 9">Nicotinate phosphoribosyltransferase</fullName>
        <ecNumber evidence="3 9">6.3.4.21</ecNumber>
    </recommendedName>
</protein>
<dbReference type="PANTHER" id="PTHR11098">
    <property type="entry name" value="NICOTINATE PHOSPHORIBOSYLTRANSFERASE"/>
    <property type="match status" value="1"/>
</dbReference>
<dbReference type="RefSeq" id="WP_101637311.1">
    <property type="nucleotide sequence ID" value="NZ_JAWGOK010000173.1"/>
</dbReference>
<comment type="PTM">
    <text evidence="9">Transiently phosphorylated on a His residue during the reaction cycle. Phosphorylation strongly increases the affinity for substrates and increases the rate of nicotinate D-ribonucleotide production. Dephosphorylation regenerates the low-affinity form of the enzyme, leading to product release.</text>
</comment>
<dbReference type="InterPro" id="IPR013785">
    <property type="entry name" value="Aldolase_TIM"/>
</dbReference>
<evidence type="ECO:0000256" key="7">
    <source>
        <dbReference type="ARBA" id="ARBA00022679"/>
    </source>
</evidence>
<gene>
    <name evidence="13" type="ORF">CYJ41_05540</name>
</gene>
<keyword evidence="7 9" id="KW-0808">Transferase</keyword>
<evidence type="ECO:0000256" key="6">
    <source>
        <dbReference type="ARBA" id="ARBA00022642"/>
    </source>
</evidence>
<dbReference type="SUPFAM" id="SSF51690">
    <property type="entry name" value="Nicotinate/Quinolinate PRTase C-terminal domain-like"/>
    <property type="match status" value="1"/>
</dbReference>
<keyword evidence="5 9" id="KW-0436">Ligase</keyword>
<comment type="catalytic activity">
    <reaction evidence="8 9">
        <text>5-phospho-alpha-D-ribose 1-diphosphate + nicotinate + ATP + H2O = nicotinate beta-D-ribonucleotide + ADP + phosphate + diphosphate</text>
        <dbReference type="Rhea" id="RHEA:36163"/>
        <dbReference type="ChEBI" id="CHEBI:15377"/>
        <dbReference type="ChEBI" id="CHEBI:30616"/>
        <dbReference type="ChEBI" id="CHEBI:32544"/>
        <dbReference type="ChEBI" id="CHEBI:33019"/>
        <dbReference type="ChEBI" id="CHEBI:43474"/>
        <dbReference type="ChEBI" id="CHEBI:57502"/>
        <dbReference type="ChEBI" id="CHEBI:58017"/>
        <dbReference type="ChEBI" id="CHEBI:456216"/>
        <dbReference type="EC" id="6.3.4.21"/>
    </reaction>
</comment>
<dbReference type="Gene3D" id="3.20.140.10">
    <property type="entry name" value="nicotinate phosphoribosyltransferase"/>
    <property type="match status" value="1"/>
</dbReference>
<dbReference type="GO" id="GO:0004516">
    <property type="term" value="F:nicotinate phosphoribosyltransferase activity"/>
    <property type="evidence" value="ECO:0007669"/>
    <property type="project" value="UniProtKB-UniRule"/>
</dbReference>
<evidence type="ECO:0000259" key="12">
    <source>
        <dbReference type="Pfam" id="PF17956"/>
    </source>
</evidence>
<sequence>MKNLALFTDFYQISMMQGYFEEKKDTVAIFDVYFRKHPSNGGYAILCGINEVVDYIKNLKFNDDDIKYLKGLNSFSKEFLNYLKEFRFSGEIYAMEEGSVVFTHEPLIRVKANILEAQLIETAILNIVNFQTLIATKSSRIVRSAAGDSVMEFGLRRAQSRSAGFYGAKASIVGGCVATSNVEAAKEFDIKVAGTHSHSWVQSFDNELESFRAYAKIYPNNALLLVDTYDALSSGVPNAITVFKELKEKGFKPLGIRIDSGDLEYLSKEARIMLDNAGFKEAIIVGSNDLDEYSIQHLKDGGAKIDSWGVGTRMITSSDDASLGGVYKLSGVVKNGEIIPKMKISNDPRKINNPGYKQVYRFYDKDTNKALADLITLDDEKLDDINEVEIFHPLYTYKRKKLSNFYAKKLLKPLFIDGKFVGKKKSVNEIAKFTQSEFKTMWEEYLRNIKPQSYKVDLSQKLWDIREKIINNHKA</sequence>
<keyword evidence="13" id="KW-0328">Glycosyltransferase</keyword>
<organism evidence="13 14">
    <name type="scientific">Campylobacter ureolyticus</name>
    <dbReference type="NCBI Taxonomy" id="827"/>
    <lineage>
        <taxon>Bacteria</taxon>
        <taxon>Pseudomonadati</taxon>
        <taxon>Campylobacterota</taxon>
        <taxon>Epsilonproteobacteria</taxon>
        <taxon>Campylobacterales</taxon>
        <taxon>Campylobacteraceae</taxon>
        <taxon>Campylobacter</taxon>
    </lineage>
</organism>
<dbReference type="Pfam" id="PF04095">
    <property type="entry name" value="NAPRTase"/>
    <property type="match status" value="1"/>
</dbReference>
<dbReference type="PIRSF" id="PIRSF000484">
    <property type="entry name" value="NAPRT"/>
    <property type="match status" value="1"/>
</dbReference>
<dbReference type="SUPFAM" id="SSF54675">
    <property type="entry name" value="Nicotinate/Quinolinate PRTase N-terminal domain-like"/>
    <property type="match status" value="1"/>
</dbReference>
<evidence type="ECO:0000256" key="5">
    <source>
        <dbReference type="ARBA" id="ARBA00022598"/>
    </source>
</evidence>
<evidence type="ECO:0000256" key="9">
    <source>
        <dbReference type="RuleBase" id="RU365100"/>
    </source>
</evidence>
<accession>A0A2I1NAB6</accession>
<keyword evidence="4" id="KW-0597">Phosphoprotein</keyword>
<evidence type="ECO:0000256" key="8">
    <source>
        <dbReference type="ARBA" id="ARBA00048668"/>
    </source>
</evidence>
<feature type="domain" description="Nicotinate/nicotinamide phosphoribosyltransferase" evidence="10">
    <location>
        <begin position="150"/>
        <end position="339"/>
    </location>
</feature>
<comment type="function">
    <text evidence="9">Catalyzes the first step in the biosynthesis of NAD from nicotinic acid, the ATP-dependent synthesis of beta-nicotinate D-ribonucleotide from nicotinate and 5-phospho-D-ribose 1-phosphate.</text>
</comment>
<feature type="domain" description="Nicotinate phosphoribosyltransferase C-terminal" evidence="12">
    <location>
        <begin position="357"/>
        <end position="465"/>
    </location>
</feature>
<dbReference type="NCBIfam" id="TIGR01513">
    <property type="entry name" value="NAPRTase_put"/>
    <property type="match status" value="1"/>
</dbReference>
<dbReference type="Gene3D" id="3.20.20.70">
    <property type="entry name" value="Aldolase class I"/>
    <property type="match status" value="1"/>
</dbReference>
<dbReference type="InterPro" id="IPR040727">
    <property type="entry name" value="NAPRTase_N"/>
</dbReference>
<evidence type="ECO:0000313" key="13">
    <source>
        <dbReference type="EMBL" id="PKZ29301.1"/>
    </source>
</evidence>
<dbReference type="FunFam" id="3.20.20.70:FF:000076">
    <property type="entry name" value="Nicotinate phosphoribosyltransferase"/>
    <property type="match status" value="1"/>
</dbReference>
<reference evidence="13 14" key="1">
    <citation type="submission" date="2017-12" db="EMBL/GenBank/DDBJ databases">
        <title>Phylogenetic diversity of female urinary microbiome.</title>
        <authorList>
            <person name="Thomas-White K."/>
            <person name="Wolfe A.J."/>
        </authorList>
    </citation>
    <scope>NUCLEOTIDE SEQUENCE [LARGE SCALE GENOMIC DNA]</scope>
    <source>
        <strain evidence="13 14">UMB0112</strain>
    </source>
</reference>
<evidence type="ECO:0000313" key="14">
    <source>
        <dbReference type="Proteomes" id="UP000234639"/>
    </source>
</evidence>
<dbReference type="InterPro" id="IPR041619">
    <property type="entry name" value="NAPRTase_C"/>
</dbReference>
<dbReference type="InterPro" id="IPR006405">
    <property type="entry name" value="Nic_PRibTrfase_pncB"/>
</dbReference>
<evidence type="ECO:0000259" key="10">
    <source>
        <dbReference type="Pfam" id="PF04095"/>
    </source>
</evidence>
<proteinExistence type="inferred from homology"/>
<evidence type="ECO:0000259" key="11">
    <source>
        <dbReference type="Pfam" id="PF17767"/>
    </source>
</evidence>
<comment type="caution">
    <text evidence="13">The sequence shown here is derived from an EMBL/GenBank/DDBJ whole genome shotgun (WGS) entry which is preliminary data.</text>
</comment>
<dbReference type="EMBL" id="PKHU01000004">
    <property type="protein sequence ID" value="PKZ29301.1"/>
    <property type="molecule type" value="Genomic_DNA"/>
</dbReference>
<comment type="similarity">
    <text evidence="2 9">Belongs to the NAPRTase family.</text>
</comment>
<name>A0A2I1NAB6_9BACT</name>
<feature type="domain" description="Nicotinate phosphoribosyltransferase N-terminal" evidence="11">
    <location>
        <begin position="6"/>
        <end position="129"/>
    </location>
</feature>
<dbReference type="GO" id="GO:0047280">
    <property type="term" value="F:nicotinamide phosphoribosyltransferase activity"/>
    <property type="evidence" value="ECO:0007669"/>
    <property type="project" value="UniProtKB-ARBA"/>
</dbReference>
<dbReference type="InterPro" id="IPR036068">
    <property type="entry name" value="Nicotinate_pribotase-like_C"/>
</dbReference>
<dbReference type="EC" id="6.3.4.21" evidence="3 9"/>
<dbReference type="Pfam" id="PF17956">
    <property type="entry name" value="NAPRTase_C"/>
    <property type="match status" value="1"/>
</dbReference>
<dbReference type="InterPro" id="IPR041525">
    <property type="entry name" value="N/Namide_PRibTrfase"/>
</dbReference>
<dbReference type="InterPro" id="IPR007229">
    <property type="entry name" value="Nic_PRibTrfase-Fam"/>
</dbReference>
<dbReference type="GO" id="GO:0005829">
    <property type="term" value="C:cytosol"/>
    <property type="evidence" value="ECO:0007669"/>
    <property type="project" value="TreeGrafter"/>
</dbReference>
<dbReference type="Proteomes" id="UP000234639">
    <property type="component" value="Unassembled WGS sequence"/>
</dbReference>
<comment type="pathway">
    <text evidence="1 9">Cofactor biosynthesis; NAD(+) biosynthesis; nicotinate D-ribonucleotide from nicotinate: step 1/1.</text>
</comment>